<dbReference type="InterPro" id="IPR054294">
    <property type="entry name" value="DUF7030"/>
</dbReference>
<proteinExistence type="predicted"/>
<dbReference type="AlphaFoldDB" id="A0A0K2TBD0"/>
<protein>
    <recommendedName>
        <fullName evidence="1">DUF7030 domain-containing protein</fullName>
    </recommendedName>
</protein>
<name>A0A0K2TBD0_LEPSM</name>
<feature type="domain" description="DUF7030" evidence="1">
    <location>
        <begin position="16"/>
        <end position="60"/>
    </location>
</feature>
<dbReference type="Pfam" id="PF22989">
    <property type="entry name" value="DUF7030"/>
    <property type="match status" value="1"/>
</dbReference>
<evidence type="ECO:0000313" key="2">
    <source>
        <dbReference type="EMBL" id="CDW23349.1"/>
    </source>
</evidence>
<reference evidence="2" key="1">
    <citation type="submission" date="2014-05" db="EMBL/GenBank/DDBJ databases">
        <authorList>
            <person name="Chronopoulou M."/>
        </authorList>
    </citation>
    <scope>NUCLEOTIDE SEQUENCE</scope>
    <source>
        <tissue evidence="2">Whole organism</tissue>
    </source>
</reference>
<dbReference type="OrthoDB" id="1667110at2759"/>
<dbReference type="EMBL" id="HACA01005988">
    <property type="protein sequence ID" value="CDW23349.1"/>
    <property type="molecule type" value="Transcribed_RNA"/>
</dbReference>
<accession>A0A0K2TBD0</accession>
<organism evidence="2">
    <name type="scientific">Lepeophtheirus salmonis</name>
    <name type="common">Salmon louse</name>
    <name type="synonym">Caligus salmonis</name>
    <dbReference type="NCBI Taxonomy" id="72036"/>
    <lineage>
        <taxon>Eukaryota</taxon>
        <taxon>Metazoa</taxon>
        <taxon>Ecdysozoa</taxon>
        <taxon>Arthropoda</taxon>
        <taxon>Crustacea</taxon>
        <taxon>Multicrustacea</taxon>
        <taxon>Hexanauplia</taxon>
        <taxon>Copepoda</taxon>
        <taxon>Siphonostomatoida</taxon>
        <taxon>Caligidae</taxon>
        <taxon>Lepeophtheirus</taxon>
    </lineage>
</organism>
<evidence type="ECO:0000259" key="1">
    <source>
        <dbReference type="Pfam" id="PF22989"/>
    </source>
</evidence>
<sequence length="82" mass="9428">MSGSFSSKSLSLRTDNVGKRFLCVSGSHKIKINRYTEWPWRAGVIRCSSHLDASDNELQVGLPSYFIYIYIISYNPLLFDNY</sequence>